<dbReference type="GO" id="GO:0042910">
    <property type="term" value="F:xenobiotic transmembrane transporter activity"/>
    <property type="evidence" value="ECO:0007669"/>
    <property type="project" value="TreeGrafter"/>
</dbReference>
<dbReference type="Proteomes" id="UP000268033">
    <property type="component" value="Unassembled WGS sequence"/>
</dbReference>
<dbReference type="RefSeq" id="WP_123421725.1">
    <property type="nucleotide sequence ID" value="NZ_JBLXEP010000012.1"/>
</dbReference>
<dbReference type="PANTHER" id="PTHR32063:SF73">
    <property type="entry name" value="RND SUPERFAMILY EFFLUX PUMP PERMEASE COMPONENT 1"/>
    <property type="match status" value="1"/>
</dbReference>
<feature type="transmembrane region" description="Helical" evidence="1">
    <location>
        <begin position="959"/>
        <end position="985"/>
    </location>
</feature>
<dbReference type="STRING" id="584787.GCA_001247655_01084"/>
<dbReference type="SUPFAM" id="SSF82866">
    <property type="entry name" value="Multidrug efflux transporter AcrB transmembrane domain"/>
    <property type="match status" value="2"/>
</dbReference>
<gene>
    <name evidence="3" type="ORF">EDC28_10649</name>
</gene>
<dbReference type="PROSITE" id="PS50156">
    <property type="entry name" value="SSD"/>
    <property type="match status" value="1"/>
</dbReference>
<feature type="transmembrane region" description="Helical" evidence="1">
    <location>
        <begin position="360"/>
        <end position="380"/>
    </location>
</feature>
<proteinExistence type="predicted"/>
<feature type="domain" description="SSD" evidence="2">
    <location>
        <begin position="355"/>
        <end position="485"/>
    </location>
</feature>
<feature type="transmembrane region" description="Helical" evidence="1">
    <location>
        <begin position="507"/>
        <end position="531"/>
    </location>
</feature>
<comment type="caution">
    <text evidence="3">The sequence shown here is derived from an EMBL/GenBank/DDBJ whole genome shotgun (WGS) entry which is preliminary data.</text>
</comment>
<reference evidence="3 4" key="1">
    <citation type="submission" date="2018-11" db="EMBL/GenBank/DDBJ databases">
        <title>Genomic Encyclopedia of Type Strains, Phase IV (KMG-IV): sequencing the most valuable type-strain genomes for metagenomic binning, comparative biology and taxonomic classification.</title>
        <authorList>
            <person name="Goeker M."/>
        </authorList>
    </citation>
    <scope>NUCLEOTIDE SEQUENCE [LARGE SCALE GENOMIC DNA]</scope>
    <source>
        <strain evidence="3 4">DSM 21945</strain>
    </source>
</reference>
<dbReference type="PANTHER" id="PTHR32063">
    <property type="match status" value="1"/>
</dbReference>
<feature type="transmembrane region" description="Helical" evidence="1">
    <location>
        <begin position="386"/>
        <end position="410"/>
    </location>
</feature>
<keyword evidence="4" id="KW-1185">Reference proteome</keyword>
<sequence>MNNAAARLASLSLKRPVTVLMVSISMLMMGFLASRWLPLEMWPGIEIPQISVQVPYANATPQEVETNITRPIEEALAGLSGVKEMKSESTSDGASIQMEFDWATNVNAKSIEAREQIDSIRHLLPKDVERVFVVQFSTSDMPVLTLRLSGKTDFATAYELLDRELKRPLERLPGVSKVQLYGVDKPELKIDLSAERLYAMSLSPLAVAKRLQAANFQLAAGNIYGAHQQWLVHPNGTWLSPKDAGDIYLTPAVQLKDVANISVGEPERREGRHFDQTYAVGLDVYKESGANLVDVAGEVLKVIKDAEHNPALDGVRLYVMENQAQSVQDSLSGLLQSGMVGAALSALVLFAFLRRFAMTAVVVLSVPFAICLTLAVMYFMGLSLNILSMMGLMLAVGMLVDNAVVVVESIATERARGLSGDEAVTEGVNKVALAMAAGTLTTAIVFLPNLFGAKIELTVFLKHVSVAICISLAASLLLAITLIPLLTKRYSGKAPIAAKTPARYLKALRWLLARPLRAWLLFILLGASTFLPLSQLPSDDGYDGDDKQLYISMALPGEFPLAMVEAEVTRMETYIYAHKDELGVDSVYSYYAPSEATLTLLLAKPAVMPRDALKKTLREHWPKTALARPQFGWSNGGGDGVRLTLQGPSSERLRALAGELVPQLATIKGLTDVRADQDALAREIRIYPIAERLDALGLKADTVAQQISLALRGAPARTLRNDQGETDVTLYSDHQSHRDLAMLKRLPVGLSDGKLIRLEQVARIEEQPQVGAIKRYDRQTTVAIGANLEKLPLSEARQQISAMMAQVALPPGYRWSLDGRFKNQDEGQQAMMVNMLLALVMIYIVMAALFESVLMPLAIITAIFYSMTGAFWAFWLTGNPMTIMGMIGLLVLMGIVVNNGIVLVDRINQLKDQGPLGEMIVTACGERLRPILMTVATTVLGLVPLALGGTRIGGGGPSYAPMAIAIIGGLLLSTLVSLFLVPLCYQSLTGLRRRWREVSSHARLKVGISG</sequence>
<dbReference type="InterPro" id="IPR000731">
    <property type="entry name" value="SSD"/>
</dbReference>
<keyword evidence="1" id="KW-0812">Transmembrane</keyword>
<feature type="transmembrane region" description="Helical" evidence="1">
    <location>
        <begin position="463"/>
        <end position="486"/>
    </location>
</feature>
<feature type="transmembrane region" description="Helical" evidence="1">
    <location>
        <begin position="333"/>
        <end position="353"/>
    </location>
</feature>
<dbReference type="AlphaFoldDB" id="A0A3N1P0L3"/>
<dbReference type="SUPFAM" id="SSF82693">
    <property type="entry name" value="Multidrug efflux transporter AcrB pore domain, PN1, PN2, PC1 and PC2 subdomains"/>
    <property type="match status" value="2"/>
</dbReference>
<evidence type="ECO:0000313" key="4">
    <source>
        <dbReference type="Proteomes" id="UP000268033"/>
    </source>
</evidence>
<evidence type="ECO:0000313" key="3">
    <source>
        <dbReference type="EMBL" id="ROQ24802.1"/>
    </source>
</evidence>
<feature type="transmembrane region" description="Helical" evidence="1">
    <location>
        <begin position="431"/>
        <end position="451"/>
    </location>
</feature>
<dbReference type="Gene3D" id="1.20.1640.10">
    <property type="entry name" value="Multidrug efflux transporter AcrB transmembrane domain"/>
    <property type="match status" value="2"/>
</dbReference>
<protein>
    <submittedName>
        <fullName evidence="3">HAE1 family hydrophobic/amphiphilic exporter-1</fullName>
    </submittedName>
</protein>
<dbReference type="InterPro" id="IPR027463">
    <property type="entry name" value="AcrB_DN_DC_subdom"/>
</dbReference>
<name>A0A3N1P0L3_9GAMM</name>
<evidence type="ECO:0000259" key="2">
    <source>
        <dbReference type="PROSITE" id="PS50156"/>
    </source>
</evidence>
<keyword evidence="1" id="KW-0472">Membrane</keyword>
<dbReference type="SUPFAM" id="SSF82714">
    <property type="entry name" value="Multidrug efflux transporter AcrB TolC docking domain, DN and DC subdomains"/>
    <property type="match status" value="2"/>
</dbReference>
<feature type="transmembrane region" description="Helical" evidence="1">
    <location>
        <begin position="883"/>
        <end position="907"/>
    </location>
</feature>
<evidence type="ECO:0000256" key="1">
    <source>
        <dbReference type="SAM" id="Phobius"/>
    </source>
</evidence>
<dbReference type="Gene3D" id="3.30.2090.10">
    <property type="entry name" value="Multidrug efflux transporter AcrB TolC docking domain, DN and DC subdomains"/>
    <property type="match status" value="2"/>
</dbReference>
<dbReference type="Pfam" id="PF00873">
    <property type="entry name" value="ACR_tran"/>
    <property type="match status" value="2"/>
</dbReference>
<feature type="transmembrane region" description="Helical" evidence="1">
    <location>
        <begin position="928"/>
        <end position="947"/>
    </location>
</feature>
<dbReference type="Gene3D" id="3.30.70.1320">
    <property type="entry name" value="Multidrug efflux transporter AcrB pore domain like"/>
    <property type="match status" value="1"/>
</dbReference>
<dbReference type="Gene3D" id="3.30.70.1440">
    <property type="entry name" value="Multidrug efflux transporter AcrB pore domain"/>
    <property type="match status" value="1"/>
</dbReference>
<accession>A0A3N1P0L3</accession>
<dbReference type="GO" id="GO:0005886">
    <property type="term" value="C:plasma membrane"/>
    <property type="evidence" value="ECO:0007669"/>
    <property type="project" value="TreeGrafter"/>
</dbReference>
<feature type="transmembrane region" description="Helical" evidence="1">
    <location>
        <begin position="830"/>
        <end position="850"/>
    </location>
</feature>
<dbReference type="Gene3D" id="3.30.70.1430">
    <property type="entry name" value="Multidrug efflux transporter AcrB pore domain"/>
    <property type="match status" value="2"/>
</dbReference>
<dbReference type="InterPro" id="IPR001036">
    <property type="entry name" value="Acrflvin-R"/>
</dbReference>
<keyword evidence="1" id="KW-1133">Transmembrane helix</keyword>
<feature type="transmembrane region" description="Helical" evidence="1">
    <location>
        <begin position="857"/>
        <end position="877"/>
    </location>
</feature>
<dbReference type="EMBL" id="RJUL01000006">
    <property type="protein sequence ID" value="ROQ24802.1"/>
    <property type="molecule type" value="Genomic_DNA"/>
</dbReference>
<feature type="transmembrane region" description="Helical" evidence="1">
    <location>
        <begin position="17"/>
        <end position="37"/>
    </location>
</feature>
<dbReference type="PRINTS" id="PR00702">
    <property type="entry name" value="ACRIFLAVINRP"/>
</dbReference>
<organism evidence="3 4">
    <name type="scientific">Gallaecimonas pentaromativorans</name>
    <dbReference type="NCBI Taxonomy" id="584787"/>
    <lineage>
        <taxon>Bacteria</taxon>
        <taxon>Pseudomonadati</taxon>
        <taxon>Pseudomonadota</taxon>
        <taxon>Gammaproteobacteria</taxon>
        <taxon>Enterobacterales</taxon>
        <taxon>Gallaecimonadaceae</taxon>
        <taxon>Gallaecimonas</taxon>
    </lineage>
</organism>